<keyword evidence="2" id="KW-0167">Capsid protein</keyword>
<sequence length="547" mass="55002">MTPSPASPFRFPVRGRIGARAAATVTAAALVLGGCAVGQQTGQTEAASASSAAAATAGTVWDASSVHTIEVEIDPDVLAGLLATYEDSSAKDWASATVTIDGQTFENVGIKLKGNSSLQGVTAESDPTSLPWRIRLDKYVDGQSLDGYTDFAVRPNGSESSFNEAVALDLLADAGLATEKAVATAFSVNGDDAVLRLTVQNLDEAWVADEFPDAGEDSVLYKIESTASWSYLGDDADYSESFEVKAGPDDYAPLAELLDLLANGSEEELAERLPELVDLDSFATYLALEELMGNFDTIDGPGNNGYLFWDSETRMFTVVAWDHDRAFGVQLGGGGAGGAGGFPGGAPGGAADGADGTDGAAGGPDGAAGGRPGGMEPPGGMQLPDGAELPDGVQPPEGFEPPTGVDGEAPGTGFGGTAPGGGMGGGSALATAMESSEEWSALIEEKKAELTTSLLDSGVLAASVEAWFAAVAPSGLVAEETLRSEADAIIAYEDGRGSSEASGMAGGGRQQDGQRPGDVPSPGGADGSGTDESAGTSDVTSSAVGAA</sequence>
<evidence type="ECO:0000313" key="2">
    <source>
        <dbReference type="EMBL" id="ROR96958.1"/>
    </source>
</evidence>
<name>A0A3N2DBC5_9MICO</name>
<feature type="region of interest" description="Disordered" evidence="1">
    <location>
        <begin position="493"/>
        <end position="547"/>
    </location>
</feature>
<dbReference type="InterPro" id="IPR014867">
    <property type="entry name" value="Spore_coat_CotH_CotH2/3/7"/>
</dbReference>
<comment type="caution">
    <text evidence="2">The sequence shown here is derived from an EMBL/GenBank/DDBJ whole genome shotgun (WGS) entry which is preliminary data.</text>
</comment>
<dbReference type="AlphaFoldDB" id="A0A3N2DBC5"/>
<dbReference type="Proteomes" id="UP000275356">
    <property type="component" value="Unassembled WGS sequence"/>
</dbReference>
<organism evidence="2 3">
    <name type="scientific">Salana multivorans</name>
    <dbReference type="NCBI Taxonomy" id="120377"/>
    <lineage>
        <taxon>Bacteria</taxon>
        <taxon>Bacillati</taxon>
        <taxon>Actinomycetota</taxon>
        <taxon>Actinomycetes</taxon>
        <taxon>Micrococcales</taxon>
        <taxon>Beutenbergiaceae</taxon>
        <taxon>Salana</taxon>
    </lineage>
</organism>
<accession>A0A3N2DBC5</accession>
<protein>
    <submittedName>
        <fullName evidence="2">Spore coat protein CotH</fullName>
    </submittedName>
</protein>
<gene>
    <name evidence="2" type="ORF">EDD28_1551</name>
</gene>
<reference evidence="2 3" key="1">
    <citation type="submission" date="2018-11" db="EMBL/GenBank/DDBJ databases">
        <title>Sequencing the genomes of 1000 actinobacteria strains.</title>
        <authorList>
            <person name="Klenk H.-P."/>
        </authorList>
    </citation>
    <scope>NUCLEOTIDE SEQUENCE [LARGE SCALE GENOMIC DNA]</scope>
    <source>
        <strain evidence="2 3">DSM 13521</strain>
    </source>
</reference>
<dbReference type="Pfam" id="PF08757">
    <property type="entry name" value="CotH"/>
    <property type="match status" value="1"/>
</dbReference>
<evidence type="ECO:0000256" key="1">
    <source>
        <dbReference type="SAM" id="MobiDB-lite"/>
    </source>
</evidence>
<dbReference type="PANTHER" id="PTHR40050:SF1">
    <property type="entry name" value="INNER SPORE COAT PROTEIN H"/>
    <property type="match status" value="1"/>
</dbReference>
<feature type="compositionally biased region" description="Gly residues" evidence="1">
    <location>
        <begin position="359"/>
        <end position="377"/>
    </location>
</feature>
<feature type="region of interest" description="Disordered" evidence="1">
    <location>
        <begin position="340"/>
        <end position="433"/>
    </location>
</feature>
<feature type="compositionally biased region" description="Gly residues" evidence="1">
    <location>
        <begin position="410"/>
        <end position="427"/>
    </location>
</feature>
<keyword evidence="2" id="KW-0946">Virion</keyword>
<keyword evidence="3" id="KW-1185">Reference proteome</keyword>
<feature type="compositionally biased region" description="Gly residues" evidence="1">
    <location>
        <begin position="340"/>
        <end position="351"/>
    </location>
</feature>
<proteinExistence type="predicted"/>
<evidence type="ECO:0000313" key="3">
    <source>
        <dbReference type="Proteomes" id="UP000275356"/>
    </source>
</evidence>
<feature type="compositionally biased region" description="Polar residues" evidence="1">
    <location>
        <begin position="530"/>
        <end position="547"/>
    </location>
</feature>
<dbReference type="EMBL" id="RKHQ01000001">
    <property type="protein sequence ID" value="ROR96958.1"/>
    <property type="molecule type" value="Genomic_DNA"/>
</dbReference>
<dbReference type="RefSeq" id="WP_148059568.1">
    <property type="nucleotide sequence ID" value="NZ_RKHQ01000001.1"/>
</dbReference>
<dbReference type="OrthoDB" id="3280828at2"/>
<dbReference type="PANTHER" id="PTHR40050">
    <property type="entry name" value="INNER SPORE COAT PROTEIN H"/>
    <property type="match status" value="1"/>
</dbReference>